<evidence type="ECO:0000256" key="3">
    <source>
        <dbReference type="PIRSR" id="PIRSR004848-1"/>
    </source>
</evidence>
<dbReference type="SUPFAM" id="SSF51419">
    <property type="entry name" value="PLP-binding barrel"/>
    <property type="match status" value="1"/>
</dbReference>
<dbReference type="Pfam" id="PF01168">
    <property type="entry name" value="Ala_racemase_N"/>
    <property type="match status" value="1"/>
</dbReference>
<dbReference type="InterPro" id="IPR001608">
    <property type="entry name" value="Ala_racemase_N"/>
</dbReference>
<evidence type="ECO:0000313" key="7">
    <source>
        <dbReference type="Proteomes" id="UP000321275"/>
    </source>
</evidence>
<dbReference type="PIRSF" id="PIRSF004848">
    <property type="entry name" value="YBL036c_PLPDEIII"/>
    <property type="match status" value="1"/>
</dbReference>
<keyword evidence="1 2" id="KW-0663">Pyridoxal phosphate</keyword>
<dbReference type="AlphaFoldDB" id="A0A510X9J8"/>
<dbReference type="InterPro" id="IPR011078">
    <property type="entry name" value="PyrdxlP_homeostasis"/>
</dbReference>
<evidence type="ECO:0000256" key="1">
    <source>
        <dbReference type="ARBA" id="ARBA00022898"/>
    </source>
</evidence>
<dbReference type="PANTHER" id="PTHR10146">
    <property type="entry name" value="PROLINE SYNTHETASE CO-TRANSCRIBED BACTERIAL HOMOLOG PROTEIN"/>
    <property type="match status" value="1"/>
</dbReference>
<sequence>MTEVALFETLAAANRRLAEALAQAGREPAAARLLAVSKTKPALMVREAYRLGQRDFGENYLQEALEKQETLADLPEIVWHFIGPLQSNKSRAVAEHFAWLHSLDREKLARRLDEQRPAHLPPLNVCLQVNISDETTKAGVSLDDLPALAEVVVALPRLRLRGLMAIPAPTEGREAQREPYARLRQALEELRQRFPQAPLDTLSMGMSDDLEAAVAEGATWVRLGTAIFGARPKTPRA</sequence>
<dbReference type="RefSeq" id="WP_146803453.1">
    <property type="nucleotide sequence ID" value="NZ_BJUK01000027.1"/>
</dbReference>
<evidence type="ECO:0000256" key="2">
    <source>
        <dbReference type="HAMAP-Rule" id="MF_02087"/>
    </source>
</evidence>
<dbReference type="HAMAP" id="MF_02087">
    <property type="entry name" value="PLP_homeostasis"/>
    <property type="match status" value="1"/>
</dbReference>
<proteinExistence type="inferred from homology"/>
<accession>A0A510X9J8</accession>
<dbReference type="PANTHER" id="PTHR10146:SF14">
    <property type="entry name" value="PYRIDOXAL PHOSPHATE HOMEOSTASIS PROTEIN"/>
    <property type="match status" value="1"/>
</dbReference>
<dbReference type="InterPro" id="IPR029066">
    <property type="entry name" value="PLP-binding_barrel"/>
</dbReference>
<name>A0A510X9J8_9GAMM</name>
<evidence type="ECO:0000259" key="5">
    <source>
        <dbReference type="Pfam" id="PF01168"/>
    </source>
</evidence>
<comment type="similarity">
    <text evidence="2 4">Belongs to the pyridoxal phosphate-binding protein YggS/PROSC family.</text>
</comment>
<dbReference type="CDD" id="cd06824">
    <property type="entry name" value="PLPDE_III_Yggs_like"/>
    <property type="match status" value="1"/>
</dbReference>
<dbReference type="PROSITE" id="PS01211">
    <property type="entry name" value="UPF0001"/>
    <property type="match status" value="1"/>
</dbReference>
<protein>
    <recommendedName>
        <fullName evidence="2">Pyridoxal phosphate homeostasis protein</fullName>
        <shortName evidence="2">PLP homeostasis protein</shortName>
    </recommendedName>
</protein>
<dbReference type="EMBL" id="BJUK01000027">
    <property type="protein sequence ID" value="GEK48116.1"/>
    <property type="molecule type" value="Genomic_DNA"/>
</dbReference>
<reference evidence="6 7" key="1">
    <citation type="submission" date="2019-07" db="EMBL/GenBank/DDBJ databases">
        <title>Whole genome shotgun sequence of Halomonas pacifica NBRC 102220.</title>
        <authorList>
            <person name="Hosoyama A."/>
            <person name="Uohara A."/>
            <person name="Ohji S."/>
            <person name="Ichikawa N."/>
        </authorList>
    </citation>
    <scope>NUCLEOTIDE SEQUENCE [LARGE SCALE GENOMIC DNA]</scope>
    <source>
        <strain evidence="6 7">NBRC 102220</strain>
    </source>
</reference>
<gene>
    <name evidence="6" type="ORF">HPA02_23990</name>
</gene>
<evidence type="ECO:0000313" key="6">
    <source>
        <dbReference type="EMBL" id="GEK48116.1"/>
    </source>
</evidence>
<organism evidence="6 7">
    <name type="scientific">Bisbaumannia pacifica</name>
    <dbReference type="NCBI Taxonomy" id="77098"/>
    <lineage>
        <taxon>Bacteria</taxon>
        <taxon>Pseudomonadati</taxon>
        <taxon>Pseudomonadota</taxon>
        <taxon>Gammaproteobacteria</taxon>
        <taxon>Oceanospirillales</taxon>
        <taxon>Halomonadaceae</taxon>
        <taxon>Bisbaumannia</taxon>
    </lineage>
</organism>
<comment type="cofactor">
    <cofactor evidence="3">
        <name>pyridoxal 5'-phosphate</name>
        <dbReference type="ChEBI" id="CHEBI:597326"/>
    </cofactor>
</comment>
<dbReference type="NCBIfam" id="TIGR00044">
    <property type="entry name" value="YggS family pyridoxal phosphate-dependent enzyme"/>
    <property type="match status" value="1"/>
</dbReference>
<feature type="domain" description="Alanine racemase N-terminal" evidence="5">
    <location>
        <begin position="23"/>
        <end position="232"/>
    </location>
</feature>
<dbReference type="OrthoDB" id="9804072at2"/>
<dbReference type="GO" id="GO:0030170">
    <property type="term" value="F:pyridoxal phosphate binding"/>
    <property type="evidence" value="ECO:0007669"/>
    <property type="project" value="UniProtKB-UniRule"/>
</dbReference>
<dbReference type="Gene3D" id="3.20.20.10">
    <property type="entry name" value="Alanine racemase"/>
    <property type="match status" value="1"/>
</dbReference>
<comment type="caution">
    <text evidence="6">The sequence shown here is derived from an EMBL/GenBank/DDBJ whole genome shotgun (WGS) entry which is preliminary data.</text>
</comment>
<comment type="function">
    <text evidence="2">Pyridoxal 5'-phosphate (PLP)-binding protein, which is involved in PLP homeostasis.</text>
</comment>
<dbReference type="Proteomes" id="UP000321275">
    <property type="component" value="Unassembled WGS sequence"/>
</dbReference>
<evidence type="ECO:0000256" key="4">
    <source>
        <dbReference type="RuleBase" id="RU004514"/>
    </source>
</evidence>
<feature type="modified residue" description="N6-(pyridoxal phosphate)lysine" evidence="2 3">
    <location>
        <position position="38"/>
    </location>
</feature>
<dbReference type="FunFam" id="3.20.20.10:FF:000018">
    <property type="entry name" value="Pyridoxal phosphate homeostasis protein"/>
    <property type="match status" value="1"/>
</dbReference>
<keyword evidence="7" id="KW-1185">Reference proteome</keyword>